<evidence type="ECO:0000313" key="4">
    <source>
        <dbReference type="Proteomes" id="UP000320393"/>
    </source>
</evidence>
<evidence type="ECO:0000259" key="2">
    <source>
        <dbReference type="Pfam" id="PF00156"/>
    </source>
</evidence>
<comment type="caution">
    <text evidence="3">The sequence shown here is derived from an EMBL/GenBank/DDBJ whole genome shotgun (WGS) entry which is preliminary data.</text>
</comment>
<comment type="similarity">
    <text evidence="1">Belongs to the ComF/GntX family.</text>
</comment>
<proteinExistence type="inferred from homology"/>
<feature type="domain" description="Phosphoribosyltransferase" evidence="2">
    <location>
        <begin position="26"/>
        <end position="72"/>
    </location>
</feature>
<dbReference type="Pfam" id="PF00156">
    <property type="entry name" value="Pribosyltran"/>
    <property type="match status" value="1"/>
</dbReference>
<dbReference type="Gene3D" id="3.40.50.2020">
    <property type="match status" value="1"/>
</dbReference>
<dbReference type="AlphaFoldDB" id="A0A537M5V8"/>
<protein>
    <recommendedName>
        <fullName evidence="2">Phosphoribosyltransferase domain-containing protein</fullName>
    </recommendedName>
</protein>
<dbReference type="SUPFAM" id="SSF53271">
    <property type="entry name" value="PRTase-like"/>
    <property type="match status" value="1"/>
</dbReference>
<dbReference type="CDD" id="cd06223">
    <property type="entry name" value="PRTases_typeI"/>
    <property type="match status" value="1"/>
</dbReference>
<name>A0A537M5V8_9BACT</name>
<dbReference type="EMBL" id="VBAM01000066">
    <property type="protein sequence ID" value="TMJ15257.1"/>
    <property type="molecule type" value="Genomic_DNA"/>
</dbReference>
<dbReference type="PANTHER" id="PTHR47505">
    <property type="entry name" value="DNA UTILIZATION PROTEIN YHGH"/>
    <property type="match status" value="1"/>
</dbReference>
<gene>
    <name evidence="3" type="ORF">E6H02_02290</name>
</gene>
<evidence type="ECO:0000256" key="1">
    <source>
        <dbReference type="ARBA" id="ARBA00008007"/>
    </source>
</evidence>
<dbReference type="InterPro" id="IPR029057">
    <property type="entry name" value="PRTase-like"/>
</dbReference>
<dbReference type="InterPro" id="IPR051910">
    <property type="entry name" value="ComF/GntX_DNA_util-trans"/>
</dbReference>
<dbReference type="PANTHER" id="PTHR47505:SF1">
    <property type="entry name" value="DNA UTILIZATION PROTEIN YHGH"/>
    <property type="match status" value="1"/>
</dbReference>
<evidence type="ECO:0000313" key="3">
    <source>
        <dbReference type="EMBL" id="TMJ15257.1"/>
    </source>
</evidence>
<dbReference type="InterPro" id="IPR000836">
    <property type="entry name" value="PRTase_dom"/>
</dbReference>
<dbReference type="Proteomes" id="UP000320393">
    <property type="component" value="Unassembled WGS sequence"/>
</dbReference>
<accession>A0A537M5V8</accession>
<reference evidence="3 4" key="1">
    <citation type="journal article" date="2019" name="Nat. Microbiol.">
        <title>Mediterranean grassland soil C-N compound turnover is dependent on rainfall and depth, and is mediated by genomically divergent microorganisms.</title>
        <authorList>
            <person name="Diamond S."/>
            <person name="Andeer P.F."/>
            <person name="Li Z."/>
            <person name="Crits-Christoph A."/>
            <person name="Burstein D."/>
            <person name="Anantharaman K."/>
            <person name="Lane K.R."/>
            <person name="Thomas B.C."/>
            <person name="Pan C."/>
            <person name="Northen T.R."/>
            <person name="Banfield J.F."/>
        </authorList>
    </citation>
    <scope>NUCLEOTIDE SEQUENCE [LARGE SCALE GENOMIC DNA]</scope>
    <source>
        <strain evidence="3">NP_5</strain>
    </source>
</reference>
<sequence>MAPLRGQAEPDRWRAVRGAFALGFSTRMLRGARVAVVDDVMTTGATLSECARVLREQGGAAQVDAIVLARQPWSVI</sequence>
<organism evidence="3 4">
    <name type="scientific">Candidatus Segetimicrobium genomatis</name>
    <dbReference type="NCBI Taxonomy" id="2569760"/>
    <lineage>
        <taxon>Bacteria</taxon>
        <taxon>Bacillati</taxon>
        <taxon>Candidatus Sysuimicrobiota</taxon>
        <taxon>Candidatus Sysuimicrobiia</taxon>
        <taxon>Candidatus Sysuimicrobiales</taxon>
        <taxon>Candidatus Segetimicrobiaceae</taxon>
        <taxon>Candidatus Segetimicrobium</taxon>
    </lineage>
</organism>